<gene>
    <name evidence="1" type="ORF">IWQ57_006086</name>
</gene>
<evidence type="ECO:0000313" key="2">
    <source>
        <dbReference type="Proteomes" id="UP001140234"/>
    </source>
</evidence>
<sequence length="371" mass="41705">MRTLNRPVTTLTGKADYSDLFAVIEAKGEYAGPSSCGKSGLDIVTEQAFVQLFGYTRQMYATQFRLRFAWGLTQCRGETRACLFVNSGAIASHAMDLHTPKGRSQLVRLLVDWSLGEPHQLGIDPTIRWCEDVDCWEFDVPRSPADLASTDSDSASGDSGIDDDSRTYDTVPYYVSGLYVAADRLFGRHTRCYPATPLKPKERLSARTPMEGVAILKDSWAYVESKRRVVGELGEVKFHQLIDVKARESEAGEFLPTMIHGGAVRMKMGDVYVVDTTDSVLGDKLKDTLPTGPPELRFRYEHMRMTTTPIASHLRHVESVYEIIVIAKQVLDAIWFLYDKCEVLHRDLSYNNIMFLRDKDGGVRAMLIDLD</sequence>
<dbReference type="Proteomes" id="UP001140234">
    <property type="component" value="Unassembled WGS sequence"/>
</dbReference>
<dbReference type="EMBL" id="JANBUJ010003262">
    <property type="protein sequence ID" value="KAJ2761303.1"/>
    <property type="molecule type" value="Genomic_DNA"/>
</dbReference>
<protein>
    <submittedName>
        <fullName evidence="1">Uncharacterized protein</fullName>
    </submittedName>
</protein>
<keyword evidence="2" id="KW-1185">Reference proteome</keyword>
<accession>A0ACC1JKR3</accession>
<proteinExistence type="predicted"/>
<organism evidence="1 2">
    <name type="scientific">Coemansia nantahalensis</name>
    <dbReference type="NCBI Taxonomy" id="2789366"/>
    <lineage>
        <taxon>Eukaryota</taxon>
        <taxon>Fungi</taxon>
        <taxon>Fungi incertae sedis</taxon>
        <taxon>Zoopagomycota</taxon>
        <taxon>Kickxellomycotina</taxon>
        <taxon>Kickxellomycetes</taxon>
        <taxon>Kickxellales</taxon>
        <taxon>Kickxellaceae</taxon>
        <taxon>Coemansia</taxon>
    </lineage>
</organism>
<name>A0ACC1JKR3_9FUNG</name>
<reference evidence="1" key="1">
    <citation type="submission" date="2022-07" db="EMBL/GenBank/DDBJ databases">
        <title>Phylogenomic reconstructions and comparative analyses of Kickxellomycotina fungi.</title>
        <authorList>
            <person name="Reynolds N.K."/>
            <person name="Stajich J.E."/>
            <person name="Barry K."/>
            <person name="Grigoriev I.V."/>
            <person name="Crous P."/>
            <person name="Smith M.E."/>
        </authorList>
    </citation>
    <scope>NUCLEOTIDE SEQUENCE</scope>
    <source>
        <strain evidence="1">CBS 109366</strain>
    </source>
</reference>
<evidence type="ECO:0000313" key="1">
    <source>
        <dbReference type="EMBL" id="KAJ2761303.1"/>
    </source>
</evidence>
<feature type="non-terminal residue" evidence="1">
    <location>
        <position position="371"/>
    </location>
</feature>
<comment type="caution">
    <text evidence="1">The sequence shown here is derived from an EMBL/GenBank/DDBJ whole genome shotgun (WGS) entry which is preliminary data.</text>
</comment>